<dbReference type="PRINTS" id="PR00455">
    <property type="entry name" value="HTHTETR"/>
</dbReference>
<dbReference type="PROSITE" id="PS01081">
    <property type="entry name" value="HTH_TETR_1"/>
    <property type="match status" value="1"/>
</dbReference>
<dbReference type="PANTHER" id="PTHR47506">
    <property type="entry name" value="TRANSCRIPTIONAL REGULATORY PROTEIN"/>
    <property type="match status" value="1"/>
</dbReference>
<proteinExistence type="predicted"/>
<dbReference type="InterPro" id="IPR001647">
    <property type="entry name" value="HTH_TetR"/>
</dbReference>
<keyword evidence="3" id="KW-0804">Transcription</keyword>
<evidence type="ECO:0000259" key="5">
    <source>
        <dbReference type="PROSITE" id="PS50977"/>
    </source>
</evidence>
<dbReference type="GO" id="GO:0003677">
    <property type="term" value="F:DNA binding"/>
    <property type="evidence" value="ECO:0007669"/>
    <property type="project" value="UniProtKB-UniRule"/>
</dbReference>
<dbReference type="Gene3D" id="1.10.357.10">
    <property type="entry name" value="Tetracycline Repressor, domain 2"/>
    <property type="match status" value="1"/>
</dbReference>
<dbReference type="InterPro" id="IPR036271">
    <property type="entry name" value="Tet_transcr_reg_TetR-rel_C_sf"/>
</dbReference>
<feature type="domain" description="HTH tetR-type" evidence="5">
    <location>
        <begin position="8"/>
        <end position="68"/>
    </location>
</feature>
<evidence type="ECO:0000313" key="6">
    <source>
        <dbReference type="EMBL" id="MCF1595191.1"/>
    </source>
</evidence>
<accession>A0A9X1Q0P4</accession>
<feature type="DNA-binding region" description="H-T-H motif" evidence="4">
    <location>
        <begin position="31"/>
        <end position="50"/>
    </location>
</feature>
<dbReference type="InterPro" id="IPR023772">
    <property type="entry name" value="DNA-bd_HTH_TetR-type_CS"/>
</dbReference>
<dbReference type="PANTHER" id="PTHR47506:SF1">
    <property type="entry name" value="HTH-TYPE TRANSCRIPTIONAL REGULATOR YJDC"/>
    <property type="match status" value="1"/>
</dbReference>
<evidence type="ECO:0000256" key="3">
    <source>
        <dbReference type="ARBA" id="ARBA00023163"/>
    </source>
</evidence>
<dbReference type="InterPro" id="IPR011075">
    <property type="entry name" value="TetR_C"/>
</dbReference>
<reference evidence="6" key="1">
    <citation type="submission" date="2022-01" db="EMBL/GenBank/DDBJ databases">
        <title>Draft Genome Sequences of Seven Type Strains of the Genus Streptomyces.</title>
        <authorList>
            <person name="Aziz S."/>
            <person name="Coretto E."/>
            <person name="Chronakova A."/>
            <person name="Sproer C."/>
            <person name="Huber K."/>
            <person name="Nouioui I."/>
            <person name="Gross H."/>
        </authorList>
    </citation>
    <scope>NUCLEOTIDE SEQUENCE</scope>
    <source>
        <strain evidence="6">DSM 103493</strain>
    </source>
</reference>
<keyword evidence="1" id="KW-0805">Transcription regulation</keyword>
<dbReference type="InterPro" id="IPR009057">
    <property type="entry name" value="Homeodomain-like_sf"/>
</dbReference>
<keyword evidence="7" id="KW-1185">Reference proteome</keyword>
<dbReference type="SUPFAM" id="SSF48498">
    <property type="entry name" value="Tetracyclin repressor-like, C-terminal domain"/>
    <property type="match status" value="1"/>
</dbReference>
<dbReference type="AlphaFoldDB" id="A0A9X1Q0P4"/>
<dbReference type="PROSITE" id="PS50977">
    <property type="entry name" value="HTH_TETR_2"/>
    <property type="match status" value="1"/>
</dbReference>
<gene>
    <name evidence="6" type="ORF">L0P92_16650</name>
</gene>
<dbReference type="Pfam" id="PF16925">
    <property type="entry name" value="TetR_C_13"/>
    <property type="match status" value="1"/>
</dbReference>
<dbReference type="Pfam" id="PF00440">
    <property type="entry name" value="TetR_N"/>
    <property type="match status" value="1"/>
</dbReference>
<name>A0A9X1Q0P4_STRM4</name>
<dbReference type="SUPFAM" id="SSF46689">
    <property type="entry name" value="Homeodomain-like"/>
    <property type="match status" value="1"/>
</dbReference>
<dbReference type="RefSeq" id="WP_234763497.1">
    <property type="nucleotide sequence ID" value="NZ_JAKEIP010000058.1"/>
</dbReference>
<sequence length="196" mass="21191">MPRGRKRTFDEGVALQTAMELFWRRGYEGTSISDICQALNIQPPSLYAAFGSKRDLFAKALDRYMCRPTDDLREAMAEATAREAALRLLTRRVEAFTAPGQPPGCMTVQAALACGEAHGEIVDLVTAAREETRKTVLERFEKAVADGDLPMGTDCGALARYLMATLYGFSVEAASGAPREELLAAATLAAQLVPAT</sequence>
<evidence type="ECO:0000313" key="7">
    <source>
        <dbReference type="Proteomes" id="UP001139384"/>
    </source>
</evidence>
<dbReference type="EMBL" id="JAKEIP010000058">
    <property type="protein sequence ID" value="MCF1595191.1"/>
    <property type="molecule type" value="Genomic_DNA"/>
</dbReference>
<evidence type="ECO:0000256" key="1">
    <source>
        <dbReference type="ARBA" id="ARBA00023015"/>
    </source>
</evidence>
<keyword evidence="2 4" id="KW-0238">DNA-binding</keyword>
<comment type="caution">
    <text evidence="6">The sequence shown here is derived from an EMBL/GenBank/DDBJ whole genome shotgun (WGS) entry which is preliminary data.</text>
</comment>
<organism evidence="6 7">
    <name type="scientific">Streptomyces muensis</name>
    <dbReference type="NCBI Taxonomy" id="1077944"/>
    <lineage>
        <taxon>Bacteria</taxon>
        <taxon>Bacillati</taxon>
        <taxon>Actinomycetota</taxon>
        <taxon>Actinomycetes</taxon>
        <taxon>Kitasatosporales</taxon>
        <taxon>Streptomycetaceae</taxon>
        <taxon>Streptomyces</taxon>
    </lineage>
</organism>
<dbReference type="Gene3D" id="1.10.10.60">
    <property type="entry name" value="Homeodomain-like"/>
    <property type="match status" value="1"/>
</dbReference>
<evidence type="ECO:0000256" key="2">
    <source>
        <dbReference type="ARBA" id="ARBA00023125"/>
    </source>
</evidence>
<evidence type="ECO:0000256" key="4">
    <source>
        <dbReference type="PROSITE-ProRule" id="PRU00335"/>
    </source>
</evidence>
<dbReference type="Proteomes" id="UP001139384">
    <property type="component" value="Unassembled WGS sequence"/>
</dbReference>
<protein>
    <submittedName>
        <fullName evidence="6">TetR/AcrR family transcriptional regulator</fullName>
    </submittedName>
</protein>